<accession>A0AAD9CUH1</accession>
<organism evidence="1 2">
    <name type="scientific">Papiliotrema laurentii</name>
    <name type="common">Cryptococcus laurentii</name>
    <dbReference type="NCBI Taxonomy" id="5418"/>
    <lineage>
        <taxon>Eukaryota</taxon>
        <taxon>Fungi</taxon>
        <taxon>Dikarya</taxon>
        <taxon>Basidiomycota</taxon>
        <taxon>Agaricomycotina</taxon>
        <taxon>Tremellomycetes</taxon>
        <taxon>Tremellales</taxon>
        <taxon>Rhynchogastremaceae</taxon>
        <taxon>Papiliotrema</taxon>
    </lineage>
</organism>
<protein>
    <submittedName>
        <fullName evidence="1">Uncharacterized protein</fullName>
    </submittedName>
</protein>
<gene>
    <name evidence="1" type="ORF">DB88DRAFT_132949</name>
</gene>
<dbReference type="EMBL" id="JAODAN010000015">
    <property type="protein sequence ID" value="KAK1920613.1"/>
    <property type="molecule type" value="Genomic_DNA"/>
</dbReference>
<keyword evidence="2" id="KW-1185">Reference proteome</keyword>
<reference evidence="1" key="1">
    <citation type="submission" date="2023-02" db="EMBL/GenBank/DDBJ databases">
        <title>Identification and recombinant expression of a fungal hydrolase from Papiliotrema laurentii that hydrolyzes apple cutin and clears colloidal polyester polyurethane.</title>
        <authorList>
            <consortium name="DOE Joint Genome Institute"/>
            <person name="Roman V.A."/>
            <person name="Bojanowski C."/>
            <person name="Crable B.R."/>
            <person name="Wagner D.N."/>
            <person name="Hung C.S."/>
            <person name="Nadeau L.J."/>
            <person name="Schratz L."/>
            <person name="Haridas S."/>
            <person name="Pangilinan J."/>
            <person name="Lipzen A."/>
            <person name="Na H."/>
            <person name="Yan M."/>
            <person name="Ng V."/>
            <person name="Grigoriev I.V."/>
            <person name="Spatafora J.W."/>
            <person name="Barlow D."/>
            <person name="Biffinger J."/>
            <person name="Kelley-Loughnane N."/>
            <person name="Varaljay V.A."/>
            <person name="Crookes-Goodson W.J."/>
        </authorList>
    </citation>
    <scope>NUCLEOTIDE SEQUENCE</scope>
    <source>
        <strain evidence="1">5307AH</strain>
    </source>
</reference>
<name>A0AAD9CUH1_PAPLA</name>
<comment type="caution">
    <text evidence="1">The sequence shown here is derived from an EMBL/GenBank/DDBJ whole genome shotgun (WGS) entry which is preliminary data.</text>
</comment>
<sequence length="155" mass="17419">MGYTVSEAVQYYIGNTETQRYGRLEIDRCGQQIVGDSPAANLNQHFLSTWGLPDMADMIVVSLASSAFKLAIHIATGGGSRRLALARRPHFQRQSRRVECDRNVQGIELVGRYQTYCQYNATQINVDYVDSAARPNGFRGLAMNQVWQVKDDVSR</sequence>
<proteinExistence type="predicted"/>
<dbReference type="AlphaFoldDB" id="A0AAD9CUH1"/>
<evidence type="ECO:0000313" key="1">
    <source>
        <dbReference type="EMBL" id="KAK1920613.1"/>
    </source>
</evidence>
<evidence type="ECO:0000313" key="2">
    <source>
        <dbReference type="Proteomes" id="UP001182556"/>
    </source>
</evidence>
<dbReference type="Proteomes" id="UP001182556">
    <property type="component" value="Unassembled WGS sequence"/>
</dbReference>